<feature type="chain" id="PRO_5043421809" evidence="2">
    <location>
        <begin position="19"/>
        <end position="119"/>
    </location>
</feature>
<sequence>MKISVLFFTSALVVGVLAAPIDKTAPADAINILNDDIAEAPVNDLNQIKKREKMFEGGGRGGGGGGGGARNSGSGGKGKSKKPESGTGGSVGNVGSGGKSKSKEPSCGGGGTNSISVGC</sequence>
<dbReference type="AlphaFoldDB" id="A0AAX4IQH7"/>
<reference evidence="4" key="1">
    <citation type="journal article" date="2023" name="bioRxiv">
        <title>Complete genome of the Medicago anthracnose fungus, Colletotrichum destructivum, reveals a mini-chromosome-like region within a core chromosome.</title>
        <authorList>
            <person name="Lapalu N."/>
            <person name="Simon A."/>
            <person name="Lu A."/>
            <person name="Plaumann P.-L."/>
            <person name="Amselem J."/>
            <person name="Pigne S."/>
            <person name="Auger A."/>
            <person name="Koch C."/>
            <person name="Dallery J.-F."/>
            <person name="O'Connell R.J."/>
        </authorList>
    </citation>
    <scope>NUCLEOTIDE SEQUENCE [LARGE SCALE GENOMIC DNA]</scope>
    <source>
        <strain evidence="4">CBS 520.97</strain>
    </source>
</reference>
<evidence type="ECO:0000256" key="1">
    <source>
        <dbReference type="SAM" id="MobiDB-lite"/>
    </source>
</evidence>
<dbReference type="Proteomes" id="UP001322277">
    <property type="component" value="Chromosome 6"/>
</dbReference>
<dbReference type="EMBL" id="CP137310">
    <property type="protein sequence ID" value="WQF85410.1"/>
    <property type="molecule type" value="Genomic_DNA"/>
</dbReference>
<proteinExistence type="predicted"/>
<feature type="compositionally biased region" description="Gly residues" evidence="1">
    <location>
        <begin position="86"/>
        <end position="98"/>
    </location>
</feature>
<feature type="region of interest" description="Disordered" evidence="1">
    <location>
        <begin position="52"/>
        <end position="119"/>
    </location>
</feature>
<keyword evidence="4" id="KW-1185">Reference proteome</keyword>
<organism evidence="3 4">
    <name type="scientific">Colletotrichum destructivum</name>
    <dbReference type="NCBI Taxonomy" id="34406"/>
    <lineage>
        <taxon>Eukaryota</taxon>
        <taxon>Fungi</taxon>
        <taxon>Dikarya</taxon>
        <taxon>Ascomycota</taxon>
        <taxon>Pezizomycotina</taxon>
        <taxon>Sordariomycetes</taxon>
        <taxon>Hypocreomycetidae</taxon>
        <taxon>Glomerellales</taxon>
        <taxon>Glomerellaceae</taxon>
        <taxon>Colletotrichum</taxon>
        <taxon>Colletotrichum destructivum species complex</taxon>
    </lineage>
</organism>
<accession>A0AAX4IQH7</accession>
<dbReference type="RefSeq" id="XP_062782633.1">
    <property type="nucleotide sequence ID" value="XM_062926582.1"/>
</dbReference>
<gene>
    <name evidence="3" type="ORF">CDEST_10424</name>
</gene>
<dbReference type="KEGG" id="cdet:87946926"/>
<name>A0AAX4IQH7_9PEZI</name>
<evidence type="ECO:0000313" key="4">
    <source>
        <dbReference type="Proteomes" id="UP001322277"/>
    </source>
</evidence>
<feature type="compositionally biased region" description="Gly residues" evidence="1">
    <location>
        <begin position="56"/>
        <end position="77"/>
    </location>
</feature>
<protein>
    <submittedName>
        <fullName evidence="3">Uncharacterized protein</fullName>
    </submittedName>
</protein>
<evidence type="ECO:0000256" key="2">
    <source>
        <dbReference type="SAM" id="SignalP"/>
    </source>
</evidence>
<evidence type="ECO:0000313" key="3">
    <source>
        <dbReference type="EMBL" id="WQF85410.1"/>
    </source>
</evidence>
<feature type="signal peptide" evidence="2">
    <location>
        <begin position="1"/>
        <end position="18"/>
    </location>
</feature>
<dbReference type="GeneID" id="87946926"/>
<keyword evidence="2" id="KW-0732">Signal</keyword>